<reference evidence="1 2" key="1">
    <citation type="submission" date="2014-04" db="EMBL/GenBank/DDBJ databases">
        <authorList>
            <consortium name="DOE Joint Genome Institute"/>
            <person name="Kuo A."/>
            <person name="Kohler A."/>
            <person name="Nagy L.G."/>
            <person name="Floudas D."/>
            <person name="Copeland A."/>
            <person name="Barry K.W."/>
            <person name="Cichocki N."/>
            <person name="Veneault-Fourrey C."/>
            <person name="LaButti K."/>
            <person name="Lindquist E.A."/>
            <person name="Lipzen A."/>
            <person name="Lundell T."/>
            <person name="Morin E."/>
            <person name="Murat C."/>
            <person name="Sun H."/>
            <person name="Tunlid A."/>
            <person name="Henrissat B."/>
            <person name="Grigoriev I.V."/>
            <person name="Hibbett D.S."/>
            <person name="Martin F."/>
            <person name="Nordberg H.P."/>
            <person name="Cantor M.N."/>
            <person name="Hua S.X."/>
        </authorList>
    </citation>
    <scope>NUCLEOTIDE SEQUENCE [LARGE SCALE GENOMIC DNA]</scope>
    <source>
        <strain evidence="1 2">Foug A</strain>
    </source>
</reference>
<dbReference type="EMBL" id="KN822234">
    <property type="protein sequence ID" value="KIM51889.1"/>
    <property type="molecule type" value="Genomic_DNA"/>
</dbReference>
<evidence type="ECO:0000313" key="1">
    <source>
        <dbReference type="EMBL" id="KIM51889.1"/>
    </source>
</evidence>
<evidence type="ECO:0000313" key="2">
    <source>
        <dbReference type="Proteomes" id="UP000053989"/>
    </source>
</evidence>
<dbReference type="InParanoid" id="A0A0C3D649"/>
<sequence length="227" mass="25379">MHIIPPTPINATSFSVGEKDHTDVGTLSLGQSEPSTPTAGCRTAAINSILNEGYNNLEDILTQLVDKTASPQQIMDGWHKSKGCVINGINHWNLYTKYIAKHEDQERQRLVSAMICGQLYTKFEEENKEAWQEILELHNLLENSEVSPQNITHCMQSFGKIKRWLINLVEGAATKYGFEAALVMCGKVVNKDVSLGFAHTTAGVKKFFETHCWSDEHAMISHLKAHV</sequence>
<dbReference type="Proteomes" id="UP000053989">
    <property type="component" value="Unassembled WGS sequence"/>
</dbReference>
<name>A0A0C3D649_9AGAM</name>
<dbReference type="OrthoDB" id="2675889at2759"/>
<protein>
    <submittedName>
        <fullName evidence="1">Uncharacterized protein</fullName>
    </submittedName>
</protein>
<gene>
    <name evidence="1" type="ORF">SCLCIDRAFT_142318</name>
</gene>
<proteinExistence type="predicted"/>
<accession>A0A0C3D649</accession>
<keyword evidence="2" id="KW-1185">Reference proteome</keyword>
<dbReference type="HOGENOM" id="CLU_088645_0_0_1"/>
<dbReference type="AlphaFoldDB" id="A0A0C3D649"/>
<reference evidence="2" key="2">
    <citation type="submission" date="2015-01" db="EMBL/GenBank/DDBJ databases">
        <title>Evolutionary Origins and Diversification of the Mycorrhizal Mutualists.</title>
        <authorList>
            <consortium name="DOE Joint Genome Institute"/>
            <consortium name="Mycorrhizal Genomics Consortium"/>
            <person name="Kohler A."/>
            <person name="Kuo A."/>
            <person name="Nagy L.G."/>
            <person name="Floudas D."/>
            <person name="Copeland A."/>
            <person name="Barry K.W."/>
            <person name="Cichocki N."/>
            <person name="Veneault-Fourrey C."/>
            <person name="LaButti K."/>
            <person name="Lindquist E.A."/>
            <person name="Lipzen A."/>
            <person name="Lundell T."/>
            <person name="Morin E."/>
            <person name="Murat C."/>
            <person name="Riley R."/>
            <person name="Ohm R."/>
            <person name="Sun H."/>
            <person name="Tunlid A."/>
            <person name="Henrissat B."/>
            <person name="Grigoriev I.V."/>
            <person name="Hibbett D.S."/>
            <person name="Martin F."/>
        </authorList>
    </citation>
    <scope>NUCLEOTIDE SEQUENCE [LARGE SCALE GENOMIC DNA]</scope>
    <source>
        <strain evidence="2">Foug A</strain>
    </source>
</reference>
<organism evidence="1 2">
    <name type="scientific">Scleroderma citrinum Foug A</name>
    <dbReference type="NCBI Taxonomy" id="1036808"/>
    <lineage>
        <taxon>Eukaryota</taxon>
        <taxon>Fungi</taxon>
        <taxon>Dikarya</taxon>
        <taxon>Basidiomycota</taxon>
        <taxon>Agaricomycotina</taxon>
        <taxon>Agaricomycetes</taxon>
        <taxon>Agaricomycetidae</taxon>
        <taxon>Boletales</taxon>
        <taxon>Sclerodermatineae</taxon>
        <taxon>Sclerodermataceae</taxon>
        <taxon>Scleroderma</taxon>
    </lineage>
</organism>